<evidence type="ECO:0000313" key="3">
    <source>
        <dbReference type="Proteomes" id="UP001470230"/>
    </source>
</evidence>
<dbReference type="InterPro" id="IPR008271">
    <property type="entry name" value="Ser/Thr_kinase_AS"/>
</dbReference>
<dbReference type="PANTHER" id="PTHR44329:SF214">
    <property type="entry name" value="PROTEIN KINASE DOMAIN-CONTAINING PROTEIN"/>
    <property type="match status" value="1"/>
</dbReference>
<dbReference type="SMART" id="SM00220">
    <property type="entry name" value="S_TKc"/>
    <property type="match status" value="1"/>
</dbReference>
<gene>
    <name evidence="2" type="ORF">M9Y10_008670</name>
</gene>
<dbReference type="PRINTS" id="PR00109">
    <property type="entry name" value="TYRKINASE"/>
</dbReference>
<organism evidence="2 3">
    <name type="scientific">Tritrichomonas musculus</name>
    <dbReference type="NCBI Taxonomy" id="1915356"/>
    <lineage>
        <taxon>Eukaryota</taxon>
        <taxon>Metamonada</taxon>
        <taxon>Parabasalia</taxon>
        <taxon>Tritrichomonadida</taxon>
        <taxon>Tritrichomonadidae</taxon>
        <taxon>Tritrichomonas</taxon>
    </lineage>
</organism>
<dbReference type="Pfam" id="PF00069">
    <property type="entry name" value="Pkinase"/>
    <property type="match status" value="1"/>
</dbReference>
<dbReference type="InterPro" id="IPR001245">
    <property type="entry name" value="Ser-Thr/Tyr_kinase_cat_dom"/>
</dbReference>
<dbReference type="InterPro" id="IPR051681">
    <property type="entry name" value="Ser/Thr_Kinases-Pseudokinases"/>
</dbReference>
<evidence type="ECO:0000259" key="1">
    <source>
        <dbReference type="PROSITE" id="PS50011"/>
    </source>
</evidence>
<dbReference type="PROSITE" id="PS50011">
    <property type="entry name" value="PROTEIN_KINASE_DOM"/>
    <property type="match status" value="1"/>
</dbReference>
<comment type="caution">
    <text evidence="2">The sequence shown here is derived from an EMBL/GenBank/DDBJ whole genome shotgun (WGS) entry which is preliminary data.</text>
</comment>
<dbReference type="Proteomes" id="UP001470230">
    <property type="component" value="Unassembled WGS sequence"/>
</dbReference>
<name>A0ABR2IYS6_9EUKA</name>
<evidence type="ECO:0000313" key="2">
    <source>
        <dbReference type="EMBL" id="KAK8870783.1"/>
    </source>
</evidence>
<dbReference type="Gene3D" id="1.10.510.10">
    <property type="entry name" value="Transferase(Phosphotransferase) domain 1"/>
    <property type="match status" value="1"/>
</dbReference>
<dbReference type="SUPFAM" id="SSF56112">
    <property type="entry name" value="Protein kinase-like (PK-like)"/>
    <property type="match status" value="1"/>
</dbReference>
<dbReference type="PROSITE" id="PS00108">
    <property type="entry name" value="PROTEIN_KINASE_ST"/>
    <property type="match status" value="1"/>
</dbReference>
<protein>
    <recommendedName>
        <fullName evidence="1">Protein kinase domain-containing protein</fullName>
    </recommendedName>
</protein>
<sequence>MIEQDYSVNINDFEVKEQINHGAYGVVYRVEHKTGGIFAAKVNSYVDEQRQQMIKNEIKILKSCAHPTLVQFRGYSNKDFYENEKYTMIFDYYKNGSLACILNKVRKGQCPIKFTNTIKQIILIGIARGILYLHSHHVVHRDLKPDNVLMDDNFHPHITDFGLSQSFQSYEPALSNSFDKGSPVYMAPELFDGAIVTSKVDVYAFGILMYEVLTEKEPYPNIQSSLYLMNQVVGGLRPEFPDTTKDSLQKLAKECWNQDPDSRPTFDDIFSSLAYGKDPVLGDVEDKGKYYLDDVDMDVIDEYLKQIQSDKSDADDVIQQLAIKIAQTNEKNRRKEKGKGRKNRKT</sequence>
<reference evidence="2 3" key="1">
    <citation type="submission" date="2024-04" db="EMBL/GenBank/DDBJ databases">
        <title>Tritrichomonas musculus Genome.</title>
        <authorList>
            <person name="Alves-Ferreira E."/>
            <person name="Grigg M."/>
            <person name="Lorenzi H."/>
            <person name="Galac M."/>
        </authorList>
    </citation>
    <scope>NUCLEOTIDE SEQUENCE [LARGE SCALE GENOMIC DNA]</scope>
    <source>
        <strain evidence="2 3">EAF2021</strain>
    </source>
</reference>
<dbReference type="InterPro" id="IPR011009">
    <property type="entry name" value="Kinase-like_dom_sf"/>
</dbReference>
<keyword evidence="3" id="KW-1185">Reference proteome</keyword>
<accession>A0ABR2IYS6</accession>
<feature type="domain" description="Protein kinase" evidence="1">
    <location>
        <begin position="13"/>
        <end position="281"/>
    </location>
</feature>
<dbReference type="EMBL" id="JAPFFF010000014">
    <property type="protein sequence ID" value="KAK8870783.1"/>
    <property type="molecule type" value="Genomic_DNA"/>
</dbReference>
<dbReference type="PANTHER" id="PTHR44329">
    <property type="entry name" value="SERINE/THREONINE-PROTEIN KINASE TNNI3K-RELATED"/>
    <property type="match status" value="1"/>
</dbReference>
<proteinExistence type="predicted"/>
<dbReference type="InterPro" id="IPR000719">
    <property type="entry name" value="Prot_kinase_dom"/>
</dbReference>